<feature type="transmembrane region" description="Helical" evidence="5">
    <location>
        <begin position="190"/>
        <end position="211"/>
    </location>
</feature>
<comment type="subcellular location">
    <subcellularLocation>
        <location evidence="1">Membrane</location>
        <topology evidence="1">Multi-pass membrane protein</topology>
    </subcellularLocation>
</comment>
<organism evidence="6 7">
    <name type="scientific">Candidatus Aquitaenariimonas noxiae</name>
    <dbReference type="NCBI Taxonomy" id="1974741"/>
    <lineage>
        <taxon>Bacteria</taxon>
        <taxon>Pseudomonadati</taxon>
        <taxon>Candidatus Omnitrophota</taxon>
        <taxon>Candidatus Aquitaenariimonas</taxon>
    </lineage>
</organism>
<evidence type="ECO:0000256" key="5">
    <source>
        <dbReference type="SAM" id="Phobius"/>
    </source>
</evidence>
<comment type="caution">
    <text evidence="6">The sequence shown here is derived from an EMBL/GenBank/DDBJ whole genome shotgun (WGS) entry which is preliminary data.</text>
</comment>
<evidence type="ECO:0000256" key="3">
    <source>
        <dbReference type="ARBA" id="ARBA00022989"/>
    </source>
</evidence>
<proteinExistence type="predicted"/>
<evidence type="ECO:0000256" key="1">
    <source>
        <dbReference type="ARBA" id="ARBA00004141"/>
    </source>
</evidence>
<feature type="transmembrane region" description="Helical" evidence="5">
    <location>
        <begin position="67"/>
        <end position="85"/>
    </location>
</feature>
<dbReference type="Pfam" id="PF02535">
    <property type="entry name" value="Zip"/>
    <property type="match status" value="2"/>
</dbReference>
<keyword evidence="3 5" id="KW-1133">Transmembrane helix</keyword>
<reference evidence="6 7" key="1">
    <citation type="submission" date="2017-09" db="EMBL/GenBank/DDBJ databases">
        <title>Depth-based differentiation of microbial function through sediment-hosted aquifers and enrichment of novel symbionts in the deep terrestrial subsurface.</title>
        <authorList>
            <person name="Probst A.J."/>
            <person name="Ladd B."/>
            <person name="Jarett J.K."/>
            <person name="Geller-Mcgrath D.E."/>
            <person name="Sieber C.M."/>
            <person name="Emerson J.B."/>
            <person name="Anantharaman K."/>
            <person name="Thomas B.C."/>
            <person name="Malmstrom R."/>
            <person name="Stieglmeier M."/>
            <person name="Klingl A."/>
            <person name="Woyke T."/>
            <person name="Ryan C.M."/>
            <person name="Banfield J.F."/>
        </authorList>
    </citation>
    <scope>NUCLEOTIDE SEQUENCE [LARGE SCALE GENOMIC DNA]</scope>
    <source>
        <strain evidence="6">CG07_land_8_20_14_0_80_42_15</strain>
    </source>
</reference>
<feature type="transmembrane region" description="Helical" evidence="5">
    <location>
        <begin position="163"/>
        <end position="184"/>
    </location>
</feature>
<dbReference type="PANTHER" id="PTHR16950:SF16">
    <property type="entry name" value="ZINC TRANSPORTER ZIP13"/>
    <property type="match status" value="1"/>
</dbReference>
<dbReference type="EMBL" id="PEWV01000075">
    <property type="protein sequence ID" value="PIU40886.1"/>
    <property type="molecule type" value="Genomic_DNA"/>
</dbReference>
<dbReference type="GO" id="GO:0046873">
    <property type="term" value="F:metal ion transmembrane transporter activity"/>
    <property type="evidence" value="ECO:0007669"/>
    <property type="project" value="InterPro"/>
</dbReference>
<feature type="transmembrane region" description="Helical" evidence="5">
    <location>
        <begin position="223"/>
        <end position="244"/>
    </location>
</feature>
<gene>
    <name evidence="6" type="ORF">COS99_08255</name>
</gene>
<keyword evidence="2 5" id="KW-0812">Transmembrane</keyword>
<dbReference type="PANTHER" id="PTHR16950">
    <property type="entry name" value="ZINC TRANSPORTER SLC39A7 HISTIDINE-RICH MEMBRANE PROTEIN KE4"/>
    <property type="match status" value="1"/>
</dbReference>
<evidence type="ECO:0000256" key="2">
    <source>
        <dbReference type="ARBA" id="ARBA00022692"/>
    </source>
</evidence>
<dbReference type="InterPro" id="IPR003689">
    <property type="entry name" value="ZIP"/>
</dbReference>
<evidence type="ECO:0000313" key="6">
    <source>
        <dbReference type="EMBL" id="PIU40886.1"/>
    </source>
</evidence>
<feature type="transmembrane region" description="Helical" evidence="5">
    <location>
        <begin position="6"/>
        <end position="27"/>
    </location>
</feature>
<dbReference type="AlphaFoldDB" id="A0A2J0L0Y3"/>
<dbReference type="GO" id="GO:0016020">
    <property type="term" value="C:membrane"/>
    <property type="evidence" value="ECO:0007669"/>
    <property type="project" value="UniProtKB-SubCell"/>
</dbReference>
<feature type="transmembrane region" description="Helical" evidence="5">
    <location>
        <begin position="34"/>
        <end position="55"/>
    </location>
</feature>
<dbReference type="Proteomes" id="UP000230052">
    <property type="component" value="Unassembled WGS sequence"/>
</dbReference>
<keyword evidence="4 5" id="KW-0472">Membrane</keyword>
<evidence type="ECO:0000313" key="7">
    <source>
        <dbReference type="Proteomes" id="UP000230052"/>
    </source>
</evidence>
<sequence length="245" mass="26807">MVFIWILLATFIVSLISLVGALTLVIKSNIFDKVVFSFIGFAAGALIGGAFLHILPEAIAEGGSNHVFCYVIVGFSIFFLMEKYLHWRHCHEGKCEIHTFTYLSLIGDGMHNFVDGLVIAASFVTDLRLGVVTTLAVIFHEIPQEMGDFGILVYGGFSKRKALLCNFICSLTAILGAIIGYIVSSLMKDTSLFLISFTAGGFIYIAASDLIPELHKQKNIKRSGAAFVAFVLGLVFMALTKFIME</sequence>
<accession>A0A2J0L0Y3</accession>
<protein>
    <submittedName>
        <fullName evidence="6">ZIP family metal transporter</fullName>
    </submittedName>
</protein>
<evidence type="ECO:0000256" key="4">
    <source>
        <dbReference type="ARBA" id="ARBA00023136"/>
    </source>
</evidence>
<name>A0A2J0L0Y3_9BACT</name>